<dbReference type="SUPFAM" id="SSF51735">
    <property type="entry name" value="NAD(P)-binding Rossmann-fold domains"/>
    <property type="match status" value="1"/>
</dbReference>
<reference evidence="2 3" key="1">
    <citation type="submission" date="2023-03" db="EMBL/GenBank/DDBJ databases">
        <title>Draft assemblies of triclosan tolerant bacteria isolated from returned activated sludge.</title>
        <authorList>
            <person name="Van Hamelsveld S."/>
        </authorList>
    </citation>
    <scope>NUCLEOTIDE SEQUENCE [LARGE SCALE GENOMIC DNA]</scope>
    <source>
        <strain evidence="2 3">GW210010_S58</strain>
    </source>
</reference>
<comment type="similarity">
    <text evidence="1">Belongs to the short-chain dehydrogenases/reductases (SDR) family.</text>
</comment>
<keyword evidence="3" id="KW-1185">Reference proteome</keyword>
<name>A0ABT6AG58_9BURK</name>
<evidence type="ECO:0000256" key="1">
    <source>
        <dbReference type="ARBA" id="ARBA00006484"/>
    </source>
</evidence>
<evidence type="ECO:0000313" key="3">
    <source>
        <dbReference type="Proteomes" id="UP001216674"/>
    </source>
</evidence>
<dbReference type="RefSeq" id="WP_276263417.1">
    <property type="nucleotide sequence ID" value="NZ_JARJLM010000017.1"/>
</dbReference>
<proteinExistence type="inferred from homology"/>
<dbReference type="InterPro" id="IPR036291">
    <property type="entry name" value="NAD(P)-bd_dom_sf"/>
</dbReference>
<dbReference type="PANTHER" id="PTHR42879">
    <property type="entry name" value="3-OXOACYL-(ACYL-CARRIER-PROTEIN) REDUCTASE"/>
    <property type="match status" value="1"/>
</dbReference>
<comment type="caution">
    <text evidence="2">The sequence shown here is derived from an EMBL/GenBank/DDBJ whole genome shotgun (WGS) entry which is preliminary data.</text>
</comment>
<gene>
    <name evidence="2" type="ORF">P3W85_01160</name>
</gene>
<evidence type="ECO:0000313" key="2">
    <source>
        <dbReference type="EMBL" id="MDF3831575.1"/>
    </source>
</evidence>
<dbReference type="PRINTS" id="PR00081">
    <property type="entry name" value="GDHRDH"/>
</dbReference>
<dbReference type="PANTHER" id="PTHR42879:SF6">
    <property type="entry name" value="NADPH-DEPENDENT REDUCTASE BACG"/>
    <property type="match status" value="1"/>
</dbReference>
<dbReference type="InterPro" id="IPR002347">
    <property type="entry name" value="SDR_fam"/>
</dbReference>
<dbReference type="InterPro" id="IPR050259">
    <property type="entry name" value="SDR"/>
</dbReference>
<sequence length="247" mass="26192">MDLGITGRRALVCGASTGLGFACAKALAAEGVHVTLVSRDENKLRTAVDLLSANTNQGVDWLAADLSRPDERAAVLTSCPTMDILVTNAGGPPAMPYLDVDAAQWHRALELNFLSAIDLIQSALPSMIERRFGRIVNITSVAVRKPVEHLELSTASRMALTGYVASVSRQVAKFNIAINNLLPGTILTERIRELGPVADKMIEDVPAGRSGTPEEFGAACAFLCGDSASFIVGQNLVIDGGLYRSTL</sequence>
<dbReference type="Pfam" id="PF13561">
    <property type="entry name" value="adh_short_C2"/>
    <property type="match status" value="1"/>
</dbReference>
<accession>A0ABT6AG58</accession>
<dbReference type="EMBL" id="JARJLM010000017">
    <property type="protein sequence ID" value="MDF3831575.1"/>
    <property type="molecule type" value="Genomic_DNA"/>
</dbReference>
<protein>
    <submittedName>
        <fullName evidence="2">SDR family oxidoreductase</fullName>
    </submittedName>
</protein>
<dbReference type="PRINTS" id="PR00080">
    <property type="entry name" value="SDRFAMILY"/>
</dbReference>
<organism evidence="2 3">
    <name type="scientific">Cupriavidus basilensis</name>
    <dbReference type="NCBI Taxonomy" id="68895"/>
    <lineage>
        <taxon>Bacteria</taxon>
        <taxon>Pseudomonadati</taxon>
        <taxon>Pseudomonadota</taxon>
        <taxon>Betaproteobacteria</taxon>
        <taxon>Burkholderiales</taxon>
        <taxon>Burkholderiaceae</taxon>
        <taxon>Cupriavidus</taxon>
    </lineage>
</organism>
<dbReference type="Gene3D" id="3.40.50.720">
    <property type="entry name" value="NAD(P)-binding Rossmann-like Domain"/>
    <property type="match status" value="1"/>
</dbReference>
<dbReference type="Proteomes" id="UP001216674">
    <property type="component" value="Unassembled WGS sequence"/>
</dbReference>